<keyword evidence="2" id="KW-1185">Reference proteome</keyword>
<organism evidence="1 2">
    <name type="scientific">Serratia marcescens</name>
    <dbReference type="NCBI Taxonomy" id="615"/>
    <lineage>
        <taxon>Bacteria</taxon>
        <taxon>Pseudomonadati</taxon>
        <taxon>Pseudomonadota</taxon>
        <taxon>Gammaproteobacteria</taxon>
        <taxon>Enterobacterales</taxon>
        <taxon>Yersiniaceae</taxon>
        <taxon>Serratia</taxon>
    </lineage>
</organism>
<accession>A0ABX5NHI4</accession>
<proteinExistence type="predicted"/>
<name>A0ABX5NHI4_SERMA</name>
<dbReference type="RefSeq" id="WP_094461444.1">
    <property type="nucleotide sequence ID" value="NZ_JAIHML010000136.1"/>
</dbReference>
<reference evidence="2" key="2">
    <citation type="submission" date="2018-06" db="EMBL/GenBank/DDBJ databases">
        <title>Serratia marcescens genome sequencing and assembly.</title>
        <authorList>
            <person name="Martins R.C."/>
            <person name="Perdigao-Neto L.V."/>
            <person name="Costa S.F."/>
            <person name="Levin A.S.S."/>
        </authorList>
    </citation>
    <scope>NUCLEOTIDE SEQUENCE [LARGE SCALE GENOMIC DNA]</scope>
    <source>
        <strain evidence="2">1283</strain>
    </source>
</reference>
<comment type="caution">
    <text evidence="1">The sequence shown here is derived from an EMBL/GenBank/DDBJ whole genome shotgun (WGS) entry which is preliminary data.</text>
</comment>
<dbReference type="Gene3D" id="3.40.50.300">
    <property type="entry name" value="P-loop containing nucleotide triphosphate hydrolases"/>
    <property type="match status" value="1"/>
</dbReference>
<protein>
    <submittedName>
        <fullName evidence="1">Uncharacterized protein</fullName>
    </submittedName>
</protein>
<dbReference type="Proteomes" id="UP000247823">
    <property type="component" value="Unassembled WGS sequence"/>
</dbReference>
<dbReference type="InterPro" id="IPR027417">
    <property type="entry name" value="P-loop_NTPase"/>
</dbReference>
<dbReference type="EMBL" id="QJQB01000162">
    <property type="protein sequence ID" value="PYA70974.1"/>
    <property type="molecule type" value="Genomic_DNA"/>
</dbReference>
<sequence>MEAIARLMPGALHHQRPVNNQKSAYERASVFGLSLISYLTRRNGDVMGGYKAIIGGDAVAINPKYRASYMPHIRAVVQVIHNNLMQQFSDCNNGILRRQIIMPFPEVITLSAVGEGHRRAGRHRTYVTG</sequence>
<gene>
    <name evidence="1" type="ORF">DMW51_07210</name>
</gene>
<evidence type="ECO:0000313" key="2">
    <source>
        <dbReference type="Proteomes" id="UP000247823"/>
    </source>
</evidence>
<reference evidence="1 2" key="1">
    <citation type="submission" date="2018-06" db="EMBL/GenBank/DDBJ databases">
        <title>Serratia marcescens genome sequencing and assembly.</title>
        <authorList>
            <person name="Martins R.C.R."/>
            <person name="Perdigao-Neto L.V."/>
            <person name="Costa S.F."/>
            <person name="Levin A.S.S."/>
        </authorList>
    </citation>
    <scope>NUCLEOTIDE SEQUENCE [LARGE SCALE GENOMIC DNA]</scope>
    <source>
        <strain evidence="1 2">1283</strain>
    </source>
</reference>
<evidence type="ECO:0000313" key="1">
    <source>
        <dbReference type="EMBL" id="PYA70974.1"/>
    </source>
</evidence>